<dbReference type="InterPro" id="IPR028974">
    <property type="entry name" value="TSP_type-3_rpt"/>
</dbReference>
<dbReference type="Gene3D" id="4.10.1080.10">
    <property type="entry name" value="TSP type-3 repeat"/>
    <property type="match status" value="2"/>
</dbReference>
<dbReference type="PANTHER" id="PTHR10199">
    <property type="entry name" value="THROMBOSPONDIN"/>
    <property type="match status" value="1"/>
</dbReference>
<evidence type="ECO:0000313" key="5">
    <source>
        <dbReference type="EMBL" id="MFD0975777.1"/>
    </source>
</evidence>
<dbReference type="InterPro" id="IPR003367">
    <property type="entry name" value="Thrombospondin_3-like_rpt"/>
</dbReference>
<dbReference type="Pfam" id="PF02412">
    <property type="entry name" value="TSP_3"/>
    <property type="match status" value="4"/>
</dbReference>
<evidence type="ECO:0000256" key="4">
    <source>
        <dbReference type="SAM" id="SignalP"/>
    </source>
</evidence>
<sequence length="548" mass="59142">MKKIKFYLSFLAVFALLLTSCSKDEDSGASPDSDKATLSFGAIVQDLANKSTNKQSEVADIPECVEDAPAYVEIVLMQGENDVVGSLSDPFRVDLVADQLFTKEVPELELEPGNYSLEHFSVYNAEGDLIWIAPKGGVLAEFVDNPLPLNINLGAGVKKYVDVSVLCYDDRDVNEYGYMFFELDANQAFEYCFFANYCTPEGRHWPARFSVEISIDGQVLYPAAENINYVGQYENGDFYAEPICFALPDLDEYADDEAYIDYVLTLQDWDGAYGDVDQLVIEGSLSRNDVVANFDGEENVYYDHQRFGCDDGEQPVDSDGDGLEDSEDECPNEAGPADNDGCPVEEPDADGDGVIDTEDECPNEAGPADNDGCPVEEPDADGDGVIDTEDACPNEAGPADNDGCPVEEPDADGDGVIDTEDACPNEAGPASNDGCPVQVADCIPTPVSGCDTSQSTTLTVQDGFVISQEFYGDITIQVEESTGNLTVGVTPIAPYELTDLQVYIESEALVQCFTTTEPNEGVAGTIEGDFGNSAFDVEVTVNYCDVSN</sequence>
<dbReference type="Proteomes" id="UP001597100">
    <property type="component" value="Unassembled WGS sequence"/>
</dbReference>
<feature type="chain" id="PRO_5045182360" evidence="4">
    <location>
        <begin position="24"/>
        <end position="548"/>
    </location>
</feature>
<evidence type="ECO:0000256" key="2">
    <source>
        <dbReference type="ARBA" id="ARBA00022837"/>
    </source>
</evidence>
<dbReference type="SUPFAM" id="SSF103647">
    <property type="entry name" value="TSP type-3 repeat"/>
    <property type="match status" value="1"/>
</dbReference>
<accession>A0ABW3ICN1</accession>
<dbReference type="PROSITE" id="PS51257">
    <property type="entry name" value="PROKAR_LIPOPROTEIN"/>
    <property type="match status" value="1"/>
</dbReference>
<gene>
    <name evidence="5" type="ORF">ACFQ1G_03140</name>
</gene>
<protein>
    <submittedName>
        <fullName evidence="5">Thrombospondin type 3 repeat-containing protein</fullName>
    </submittedName>
</protein>
<feature type="compositionally biased region" description="Acidic residues" evidence="3">
    <location>
        <begin position="310"/>
        <end position="331"/>
    </location>
</feature>
<evidence type="ECO:0000256" key="1">
    <source>
        <dbReference type="ARBA" id="ARBA00022729"/>
    </source>
</evidence>
<evidence type="ECO:0000313" key="6">
    <source>
        <dbReference type="Proteomes" id="UP001597100"/>
    </source>
</evidence>
<dbReference type="PANTHER" id="PTHR10199:SF119">
    <property type="entry name" value="RE20510P"/>
    <property type="match status" value="1"/>
</dbReference>
<dbReference type="RefSeq" id="WP_380736816.1">
    <property type="nucleotide sequence ID" value="NZ_JBHTJP010000032.1"/>
</dbReference>
<reference evidence="6" key="1">
    <citation type="journal article" date="2019" name="Int. J. Syst. Evol. Microbiol.">
        <title>The Global Catalogue of Microorganisms (GCM) 10K type strain sequencing project: providing services to taxonomists for standard genome sequencing and annotation.</title>
        <authorList>
            <consortium name="The Broad Institute Genomics Platform"/>
            <consortium name="The Broad Institute Genome Sequencing Center for Infectious Disease"/>
            <person name="Wu L."/>
            <person name="Ma J."/>
        </authorList>
    </citation>
    <scope>NUCLEOTIDE SEQUENCE [LARGE SCALE GENOMIC DNA]</scope>
    <source>
        <strain evidence="6">CCUG 60898</strain>
    </source>
</reference>
<proteinExistence type="predicted"/>
<dbReference type="EMBL" id="JBHTJP010000032">
    <property type="protein sequence ID" value="MFD0975777.1"/>
    <property type="molecule type" value="Genomic_DNA"/>
</dbReference>
<keyword evidence="2" id="KW-0106">Calcium</keyword>
<feature type="compositionally biased region" description="Acidic residues" evidence="3">
    <location>
        <begin position="343"/>
        <end position="362"/>
    </location>
</feature>
<keyword evidence="6" id="KW-1185">Reference proteome</keyword>
<comment type="caution">
    <text evidence="5">The sequence shown here is derived from an EMBL/GenBank/DDBJ whole genome shotgun (WGS) entry which is preliminary data.</text>
</comment>
<name>A0ABW3ICN1_9FLAO</name>
<evidence type="ECO:0000256" key="3">
    <source>
        <dbReference type="SAM" id="MobiDB-lite"/>
    </source>
</evidence>
<feature type="region of interest" description="Disordered" evidence="3">
    <location>
        <begin position="306"/>
        <end position="405"/>
    </location>
</feature>
<feature type="signal peptide" evidence="4">
    <location>
        <begin position="1"/>
        <end position="23"/>
    </location>
</feature>
<keyword evidence="1 4" id="KW-0732">Signal</keyword>
<organism evidence="5 6">
    <name type="scientific">Salinimicrobium gaetbulicola</name>
    <dbReference type="NCBI Taxonomy" id="999702"/>
    <lineage>
        <taxon>Bacteria</taxon>
        <taxon>Pseudomonadati</taxon>
        <taxon>Bacteroidota</taxon>
        <taxon>Flavobacteriia</taxon>
        <taxon>Flavobacteriales</taxon>
        <taxon>Flavobacteriaceae</taxon>
        <taxon>Salinimicrobium</taxon>
    </lineage>
</organism>
<feature type="compositionally biased region" description="Acidic residues" evidence="3">
    <location>
        <begin position="374"/>
        <end position="392"/>
    </location>
</feature>